<feature type="transmembrane region" description="Helical" evidence="2">
    <location>
        <begin position="196"/>
        <end position="216"/>
    </location>
</feature>
<dbReference type="Proteomes" id="UP000721954">
    <property type="component" value="Unassembled WGS sequence"/>
</dbReference>
<dbReference type="RefSeq" id="WP_209213164.1">
    <property type="nucleotide sequence ID" value="NZ_JAFFZM010000016.1"/>
</dbReference>
<dbReference type="EMBL" id="JAFFZM010000016">
    <property type="protein sequence ID" value="MBO8201528.1"/>
    <property type="molecule type" value="Genomic_DNA"/>
</dbReference>
<feature type="transmembrane region" description="Helical" evidence="2">
    <location>
        <begin position="52"/>
        <end position="76"/>
    </location>
</feature>
<accession>A0ABS3Y1J3</accession>
<feature type="transmembrane region" description="Helical" evidence="2">
    <location>
        <begin position="589"/>
        <end position="611"/>
    </location>
</feature>
<feature type="compositionally biased region" description="Pro residues" evidence="1">
    <location>
        <begin position="7"/>
        <end position="37"/>
    </location>
</feature>
<dbReference type="PANTHER" id="PTHR48125">
    <property type="entry name" value="LP07818P1"/>
    <property type="match status" value="1"/>
</dbReference>
<feature type="region of interest" description="Disordered" evidence="1">
    <location>
        <begin position="516"/>
        <end position="585"/>
    </location>
</feature>
<evidence type="ECO:0000256" key="1">
    <source>
        <dbReference type="SAM" id="MobiDB-lite"/>
    </source>
</evidence>
<comment type="caution">
    <text evidence="3">The sequence shown here is derived from an EMBL/GenBank/DDBJ whole genome shotgun (WGS) entry which is preliminary data.</text>
</comment>
<feature type="compositionally biased region" description="Pro residues" evidence="1">
    <location>
        <begin position="520"/>
        <end position="529"/>
    </location>
</feature>
<sequence>MTAQPLQPAPPAQPAYAPPAQPGHTPPPPPPAGPARPTPFGMFLTRTLKGDWLGALRVAGWPLALVFVGACVLGIWSNDDLDDLDIGWGTRMRVALAALLQGVGGGFGISADSATSTQGERIAGEADISGLPLLVTAVWIGALVVASRVERRRLAAAPPSAGFEAALRIGALCGLGGLALGLYASPSYEGLELESSPGLTLLWTFLLSTFVAALVLTRGGADAWSAARPGLRAVVGALRTAGLALVCVLALASVVMFVVLLASEDDVDAGGVWALVALLPNVGAFGLALAWGAPIDVKWDISQWDAGRESFGYGELSDLAQGWAVVGALAGGLVCALLLGTLVARRSVDRREQLLAAGFFVLGLLLVVAVAGVGFEARFHEPSPGIDGGGGLGDDYGNDYGGDYGNDYDGGHSGGYGGDFGGGDSFSSHGEIAAGIAELLLFALLWSYGGTLLVPFLRAQFGKGGPGGTGLGGTGLGAGAHGAAAYGGHVPGGYGASGYGPGGYGPGGYAPVASGAPAAPATPPAPTAPPGSAASPLPAPPFEQPEQPEQPDEPGAARPAAKAPPGPEVQGPGGGGPVPPPQRRRGLTWAGLILAAFLVGGAAAGGAFYLAGDDGKGDSKAASKESAEGSGNKSPEDEQSTDGPDGSDTGPKPAPSDGSEQSDDPAPDDDSGPDIGAGGSPRTPMSTELPDGFTTRDDPKGFSVGVMEGWQRRAKGTQVDYEAPTGGDYLRIGVIENAGQSSYDNFRNLEKGARKRDGYQRLELTKNTFRGRPGARWEFVYTSDDSGRTIHAIDQAYVSEDGTEYSIYVESRHDEWDADREQVFSTALSSWDENGT</sequence>
<feature type="transmembrane region" description="Helical" evidence="2">
    <location>
        <begin position="236"/>
        <end position="260"/>
    </location>
</feature>
<feature type="transmembrane region" description="Helical" evidence="2">
    <location>
        <begin position="354"/>
        <end position="375"/>
    </location>
</feature>
<organism evidence="3 4">
    <name type="scientific">Streptomyces smyrnaeus</name>
    <dbReference type="NCBI Taxonomy" id="1387713"/>
    <lineage>
        <taxon>Bacteria</taxon>
        <taxon>Bacillati</taxon>
        <taxon>Actinomycetota</taxon>
        <taxon>Actinomycetes</taxon>
        <taxon>Kitasatosporales</taxon>
        <taxon>Streptomycetaceae</taxon>
        <taxon>Streptomyces</taxon>
    </lineage>
</organism>
<name>A0ABS3Y1J3_9ACTN</name>
<feature type="region of interest" description="Disordered" evidence="1">
    <location>
        <begin position="607"/>
        <end position="709"/>
    </location>
</feature>
<feature type="transmembrane region" description="Helical" evidence="2">
    <location>
        <begin position="126"/>
        <end position="145"/>
    </location>
</feature>
<feature type="compositionally biased region" description="Acidic residues" evidence="1">
    <location>
        <begin position="660"/>
        <end position="672"/>
    </location>
</feature>
<evidence type="ECO:0008006" key="5">
    <source>
        <dbReference type="Google" id="ProtNLM"/>
    </source>
</evidence>
<feature type="transmembrane region" description="Helical" evidence="2">
    <location>
        <begin position="165"/>
        <end position="184"/>
    </location>
</feature>
<protein>
    <recommendedName>
        <fullName evidence="5">Serine/threonine protein kinase</fullName>
    </recommendedName>
</protein>
<feature type="transmembrane region" description="Helical" evidence="2">
    <location>
        <begin position="320"/>
        <end position="342"/>
    </location>
</feature>
<evidence type="ECO:0000313" key="3">
    <source>
        <dbReference type="EMBL" id="MBO8201528.1"/>
    </source>
</evidence>
<gene>
    <name evidence="3" type="ORF">JW613_25015</name>
</gene>
<feature type="transmembrane region" description="Helical" evidence="2">
    <location>
        <begin position="432"/>
        <end position="454"/>
    </location>
</feature>
<feature type="transmembrane region" description="Helical" evidence="2">
    <location>
        <begin position="272"/>
        <end position="293"/>
    </location>
</feature>
<feature type="compositionally biased region" description="Basic and acidic residues" evidence="1">
    <location>
        <begin position="613"/>
        <end position="627"/>
    </location>
</feature>
<feature type="region of interest" description="Disordered" evidence="1">
    <location>
        <begin position="1"/>
        <end position="39"/>
    </location>
</feature>
<evidence type="ECO:0000313" key="4">
    <source>
        <dbReference type="Proteomes" id="UP000721954"/>
    </source>
</evidence>
<keyword evidence="2" id="KW-1133">Transmembrane helix</keyword>
<keyword evidence="2" id="KW-0472">Membrane</keyword>
<dbReference type="GeneID" id="96261883"/>
<evidence type="ECO:0000256" key="2">
    <source>
        <dbReference type="SAM" id="Phobius"/>
    </source>
</evidence>
<keyword evidence="4" id="KW-1185">Reference proteome</keyword>
<feature type="transmembrane region" description="Helical" evidence="2">
    <location>
        <begin position="96"/>
        <end position="114"/>
    </location>
</feature>
<keyword evidence="2" id="KW-0812">Transmembrane</keyword>
<proteinExistence type="predicted"/>
<reference evidence="3 4" key="1">
    <citation type="submission" date="2021-02" db="EMBL/GenBank/DDBJ databases">
        <title>Streptomyces spirodelae sp. nov., isolated from duckweed.</title>
        <authorList>
            <person name="Saimee Y."/>
            <person name="Duangmal K."/>
        </authorList>
    </citation>
    <scope>NUCLEOTIDE SEQUENCE [LARGE SCALE GENOMIC DNA]</scope>
    <source>
        <strain evidence="3 4">DSM 42105</strain>
    </source>
</reference>
<dbReference type="PANTHER" id="PTHR48125:SF12">
    <property type="entry name" value="AT HOOK TRANSCRIPTION FACTOR FAMILY-RELATED"/>
    <property type="match status" value="1"/>
</dbReference>